<dbReference type="Pfam" id="PF10092">
    <property type="entry name" value="DUF2330"/>
    <property type="match status" value="1"/>
</dbReference>
<evidence type="ECO:0000313" key="4">
    <source>
        <dbReference type="Proteomes" id="UP001217838"/>
    </source>
</evidence>
<feature type="chain" id="PRO_5047372965" evidence="2">
    <location>
        <begin position="25"/>
        <end position="542"/>
    </location>
</feature>
<accession>A0ABT5B8R3</accession>
<evidence type="ECO:0000256" key="1">
    <source>
        <dbReference type="SAM" id="MobiDB-lite"/>
    </source>
</evidence>
<organism evidence="3 4">
    <name type="scientific">Nannocystis radixulma</name>
    <dbReference type="NCBI Taxonomy" id="2995305"/>
    <lineage>
        <taxon>Bacteria</taxon>
        <taxon>Pseudomonadati</taxon>
        <taxon>Myxococcota</taxon>
        <taxon>Polyangia</taxon>
        <taxon>Nannocystales</taxon>
        <taxon>Nannocystaceae</taxon>
        <taxon>Nannocystis</taxon>
    </lineage>
</organism>
<proteinExistence type="predicted"/>
<dbReference type="InterPro" id="IPR024038">
    <property type="entry name" value="MYXO-CTERM"/>
</dbReference>
<name>A0ABT5B8R3_9BACT</name>
<feature type="compositionally biased region" description="Basic and acidic residues" evidence="1">
    <location>
        <begin position="481"/>
        <end position="503"/>
    </location>
</feature>
<feature type="signal peptide" evidence="2">
    <location>
        <begin position="1"/>
        <end position="24"/>
    </location>
</feature>
<reference evidence="3 4" key="1">
    <citation type="submission" date="2022-11" db="EMBL/GenBank/DDBJ databases">
        <title>Minimal conservation of predation-associated metabolite biosynthetic gene clusters underscores biosynthetic potential of Myxococcota including descriptions for ten novel species: Archangium lansinium sp. nov., Myxococcus landrumus sp. nov., Nannocystis bai.</title>
        <authorList>
            <person name="Ahearne A."/>
            <person name="Stevens C."/>
            <person name="Dowd S."/>
        </authorList>
    </citation>
    <scope>NUCLEOTIDE SEQUENCE [LARGE SCALE GENOMIC DNA]</scope>
    <source>
        <strain evidence="3 4">NCELM</strain>
    </source>
</reference>
<keyword evidence="2" id="KW-0732">Signal</keyword>
<evidence type="ECO:0000256" key="2">
    <source>
        <dbReference type="SAM" id="SignalP"/>
    </source>
</evidence>
<keyword evidence="4" id="KW-1185">Reference proteome</keyword>
<dbReference type="NCBIfam" id="TIGR03382">
    <property type="entry name" value="GC_trans_RRR"/>
    <property type="match status" value="1"/>
</dbReference>
<dbReference type="NCBIfam" id="TIGR03901">
    <property type="entry name" value="MYXO-CTERM"/>
    <property type="match status" value="1"/>
</dbReference>
<evidence type="ECO:0000313" key="3">
    <source>
        <dbReference type="EMBL" id="MDC0670519.1"/>
    </source>
</evidence>
<gene>
    <name evidence="3" type="ORF">POL58_22370</name>
</gene>
<dbReference type="Proteomes" id="UP001217838">
    <property type="component" value="Unassembled WGS sequence"/>
</dbReference>
<dbReference type="InterPro" id="IPR017756">
    <property type="entry name" value="TM_Gly-Cys-Arg_CS"/>
</dbReference>
<comment type="caution">
    <text evidence="3">The sequence shown here is derived from an EMBL/GenBank/DDBJ whole genome shotgun (WGS) entry which is preliminary data.</text>
</comment>
<protein>
    <submittedName>
        <fullName evidence="3">DUF2330 domain-containing protein</fullName>
    </submittedName>
</protein>
<dbReference type="PROSITE" id="PS51257">
    <property type="entry name" value="PROKAR_LIPOPROTEIN"/>
    <property type="match status" value="1"/>
</dbReference>
<dbReference type="RefSeq" id="WP_272000335.1">
    <property type="nucleotide sequence ID" value="NZ_JAQNDN010000013.1"/>
</dbReference>
<dbReference type="EMBL" id="JAQNDN010000013">
    <property type="protein sequence ID" value="MDC0670519.1"/>
    <property type="molecule type" value="Genomic_DNA"/>
</dbReference>
<feature type="region of interest" description="Disordered" evidence="1">
    <location>
        <begin position="480"/>
        <end position="508"/>
    </location>
</feature>
<sequence length="542" mass="58220">MLQRLSTVSALALACAVVVSPATAEAFCGFYVSGGDAKLYNNATLVVLMRDGTRTVLSMQNNYQGPPENFAMVVPVPVVLQKDDVKTLPREIFDRVDRLAAPRLVEYWEQDPCAPDVFMVPGAPTKKMASTGKGGGGGAPADYGVTIEAQFTVGEYEVVILSAKDSNGLDGWLRDNKYTIPEGAEPVLRPYVQQGMKFFVAKVDVSKVSFGKDGQAMLSPLRFHYDSESFNLPVRLGLLNSSGVQDLLVHVLASERYEVANYPNAFVPTNLEVKESARAEFGKFYVALLDAVMRQQPGAVVTEYAWQANNCDPCPETPLQLEELVTLGADVLPSYAGRVKSADGSASWQVPGEFVLTRLHARYGKEALGEDLVFRAAKAIVGGREVGQAGKLEKGAQPGGTNTFQGRYIIRHPWTGPVTCKEPIRGRWGGPWPDWKGGGGAKPQAAQGLAFAERGANLGMYVAQDMPELQVVAADEVPTPKQEETKVEAKTEAKVEAKSESKTAETVTNSGAGCGCAAGETDATGGLAGLLGLVWLGRRRRR</sequence>
<dbReference type="InterPro" id="IPR019283">
    <property type="entry name" value="DUF2330"/>
</dbReference>